<dbReference type="SUPFAM" id="SSF54373">
    <property type="entry name" value="FAD-linked reductases, C-terminal domain"/>
    <property type="match status" value="1"/>
</dbReference>
<evidence type="ECO:0000259" key="7">
    <source>
        <dbReference type="PROSITE" id="PS00623"/>
    </source>
</evidence>
<protein>
    <recommendedName>
        <fullName evidence="7 8">Glucose-methanol-choline oxidoreductase N-terminal domain-containing protein</fullName>
    </recommendedName>
</protein>
<dbReference type="InterPro" id="IPR007867">
    <property type="entry name" value="GMC_OxRtase_C"/>
</dbReference>
<evidence type="ECO:0000313" key="10">
    <source>
        <dbReference type="Proteomes" id="UP000837857"/>
    </source>
</evidence>
<dbReference type="InterPro" id="IPR036188">
    <property type="entry name" value="FAD/NAD-bd_sf"/>
</dbReference>
<dbReference type="SUPFAM" id="SSF51905">
    <property type="entry name" value="FAD/NAD(P)-binding domain"/>
    <property type="match status" value="1"/>
</dbReference>
<dbReference type="EMBL" id="OW152822">
    <property type="protein sequence ID" value="CAH2038168.1"/>
    <property type="molecule type" value="Genomic_DNA"/>
</dbReference>
<feature type="non-terminal residue" evidence="9">
    <location>
        <position position="1"/>
    </location>
</feature>
<sequence length="611" mass="66878">MALESCAGGGAAGATVAAALQFFAASQCLLQEAWPHHSTVPNASSFDFIVVGGGTAGSVVAARLSELRGVSVLLLEAGGDPPQESIIPGYRNTLKASRYDWNFTTMDDGFSSQALRDGSQRQPRGRMLGGSGSLNDMVYARGFPADYAEWGTTVGDEWGWDRVLEYFKKTEHLTDERIVNDPELSRHHGVGGEIQVSGTSESTHTTDRYLEAFEELGFKVVKDMTYPNGIGVGRFSHTIKEGRRHSSLTALLNGSARRDNLYVLKDAHVAKVLIENRTAIGVSVMVEDEEFHYYAAREVVLSSGTFNTPKLLMLSGIGPEEHLNELGIAVVQDLPVGDNLHDHVMVLTYLSADSGTCEEDERDAHMDAIKYLYDRSGALSRTTDVGAYLSLTGDPNVPDFAFYPTCMPRDSGFYEGCFNVLGFKREICEKLAAENKDRELMSLAVVCLKPKSRGRVRLRSADYWDEPLIYSGTFGHPDDLEGFPRALEVAWAVASTSYFKSKNARVVNIGIDECTGLEGSDRSKCIARNTAMSAWHSVGTAAMGTVVDSRLRARASRGTSELASAAESKTHPVRHFHLSVRRLRRHRQSVASSATGWTRSRHKPLPTPLNP</sequence>
<keyword evidence="10" id="KW-1185">Reference proteome</keyword>
<evidence type="ECO:0000313" key="9">
    <source>
        <dbReference type="EMBL" id="CAH2038168.1"/>
    </source>
</evidence>
<feature type="compositionally biased region" description="Polar residues" evidence="6">
    <location>
        <begin position="589"/>
        <end position="598"/>
    </location>
</feature>
<dbReference type="InterPro" id="IPR000172">
    <property type="entry name" value="GMC_OxRdtase_N"/>
</dbReference>
<dbReference type="InterPro" id="IPR012132">
    <property type="entry name" value="GMC_OxRdtase"/>
</dbReference>
<feature type="region of interest" description="Disordered" evidence="6">
    <location>
        <begin position="584"/>
        <end position="611"/>
    </location>
</feature>
<evidence type="ECO:0000256" key="1">
    <source>
        <dbReference type="ARBA" id="ARBA00001974"/>
    </source>
</evidence>
<gene>
    <name evidence="9" type="ORF">IPOD504_LOCUS1488</name>
</gene>
<dbReference type="Gene3D" id="3.50.50.60">
    <property type="entry name" value="FAD/NAD(P)-binding domain"/>
    <property type="match status" value="1"/>
</dbReference>
<dbReference type="PROSITE" id="PS00623">
    <property type="entry name" value="GMC_OXRED_1"/>
    <property type="match status" value="1"/>
</dbReference>
<proteinExistence type="inferred from homology"/>
<dbReference type="Pfam" id="PF05199">
    <property type="entry name" value="GMC_oxred_C"/>
    <property type="match status" value="1"/>
</dbReference>
<feature type="domain" description="Glucose-methanol-choline oxidoreductase N-terminal" evidence="7">
    <location>
        <begin position="125"/>
        <end position="148"/>
    </location>
</feature>
<dbReference type="PROSITE" id="PS00624">
    <property type="entry name" value="GMC_OXRED_2"/>
    <property type="match status" value="1"/>
</dbReference>
<dbReference type="PANTHER" id="PTHR11552:SF147">
    <property type="entry name" value="CHOLINE DEHYDROGENASE, MITOCHONDRIAL"/>
    <property type="match status" value="1"/>
</dbReference>
<dbReference type="PANTHER" id="PTHR11552">
    <property type="entry name" value="GLUCOSE-METHANOL-CHOLINE GMC OXIDOREDUCTASE"/>
    <property type="match status" value="1"/>
</dbReference>
<evidence type="ECO:0000256" key="2">
    <source>
        <dbReference type="ARBA" id="ARBA00010790"/>
    </source>
</evidence>
<dbReference type="Pfam" id="PF00732">
    <property type="entry name" value="GMC_oxred_N"/>
    <property type="match status" value="1"/>
</dbReference>
<comment type="similarity">
    <text evidence="2 5">Belongs to the GMC oxidoreductase family.</text>
</comment>
<reference evidence="9" key="1">
    <citation type="submission" date="2022-03" db="EMBL/GenBank/DDBJ databases">
        <authorList>
            <person name="Martin H S."/>
        </authorList>
    </citation>
    <scope>NUCLEOTIDE SEQUENCE</scope>
</reference>
<feature type="domain" description="Glucose-methanol-choline oxidoreductase N-terminal" evidence="8">
    <location>
        <begin position="304"/>
        <end position="318"/>
    </location>
</feature>
<dbReference type="PIRSF" id="PIRSF000137">
    <property type="entry name" value="Alcohol_oxidase"/>
    <property type="match status" value="1"/>
</dbReference>
<evidence type="ECO:0000256" key="3">
    <source>
        <dbReference type="ARBA" id="ARBA00022630"/>
    </source>
</evidence>
<keyword evidence="3 5" id="KW-0285">Flavoprotein</keyword>
<comment type="cofactor">
    <cofactor evidence="1">
        <name>FAD</name>
        <dbReference type="ChEBI" id="CHEBI:57692"/>
    </cofactor>
</comment>
<evidence type="ECO:0000256" key="4">
    <source>
        <dbReference type="ARBA" id="ARBA00022827"/>
    </source>
</evidence>
<name>A0ABN8HST2_9NEOP</name>
<keyword evidence="4 5" id="KW-0274">FAD</keyword>
<accession>A0ABN8HST2</accession>
<evidence type="ECO:0000256" key="6">
    <source>
        <dbReference type="SAM" id="MobiDB-lite"/>
    </source>
</evidence>
<organism evidence="9 10">
    <name type="scientific">Iphiclides podalirius</name>
    <name type="common">scarce swallowtail</name>
    <dbReference type="NCBI Taxonomy" id="110791"/>
    <lineage>
        <taxon>Eukaryota</taxon>
        <taxon>Metazoa</taxon>
        <taxon>Ecdysozoa</taxon>
        <taxon>Arthropoda</taxon>
        <taxon>Hexapoda</taxon>
        <taxon>Insecta</taxon>
        <taxon>Pterygota</taxon>
        <taxon>Neoptera</taxon>
        <taxon>Endopterygota</taxon>
        <taxon>Lepidoptera</taxon>
        <taxon>Glossata</taxon>
        <taxon>Ditrysia</taxon>
        <taxon>Papilionoidea</taxon>
        <taxon>Papilionidae</taxon>
        <taxon>Papilioninae</taxon>
        <taxon>Iphiclides</taxon>
    </lineage>
</organism>
<dbReference type="Gene3D" id="3.30.560.10">
    <property type="entry name" value="Glucose Oxidase, domain 3"/>
    <property type="match status" value="1"/>
</dbReference>
<dbReference type="Proteomes" id="UP000837857">
    <property type="component" value="Chromosome 10"/>
</dbReference>
<evidence type="ECO:0000259" key="8">
    <source>
        <dbReference type="PROSITE" id="PS00624"/>
    </source>
</evidence>
<evidence type="ECO:0000256" key="5">
    <source>
        <dbReference type="RuleBase" id="RU003968"/>
    </source>
</evidence>